<comment type="caution">
    <text evidence="1">The sequence shown here is derived from an EMBL/GenBank/DDBJ whole genome shotgun (WGS) entry which is preliminary data.</text>
</comment>
<dbReference type="Proteomes" id="UP000663836">
    <property type="component" value="Unassembled WGS sequence"/>
</dbReference>
<accession>A0A820N3U7</accession>
<proteinExistence type="predicted"/>
<organism evidence="1 2">
    <name type="scientific">Rotaria sordida</name>
    <dbReference type="NCBI Taxonomy" id="392033"/>
    <lineage>
        <taxon>Eukaryota</taxon>
        <taxon>Metazoa</taxon>
        <taxon>Spiralia</taxon>
        <taxon>Gnathifera</taxon>
        <taxon>Rotifera</taxon>
        <taxon>Eurotatoria</taxon>
        <taxon>Bdelloidea</taxon>
        <taxon>Philodinida</taxon>
        <taxon>Philodinidae</taxon>
        <taxon>Rotaria</taxon>
    </lineage>
</organism>
<dbReference type="AlphaFoldDB" id="A0A820N3U7"/>
<gene>
    <name evidence="1" type="ORF">JBS370_LOCUS42891</name>
</gene>
<dbReference type="EMBL" id="CAJOBD010060749">
    <property type="protein sequence ID" value="CAF4382211.1"/>
    <property type="molecule type" value="Genomic_DNA"/>
</dbReference>
<evidence type="ECO:0000313" key="1">
    <source>
        <dbReference type="EMBL" id="CAF4382211.1"/>
    </source>
</evidence>
<name>A0A820N3U7_9BILA</name>
<sequence>AAHAMQKEKCSSGLSEGG</sequence>
<reference evidence="1" key="1">
    <citation type="submission" date="2021-02" db="EMBL/GenBank/DDBJ databases">
        <authorList>
            <person name="Nowell W R."/>
        </authorList>
    </citation>
    <scope>NUCLEOTIDE SEQUENCE</scope>
</reference>
<feature type="non-terminal residue" evidence="1">
    <location>
        <position position="1"/>
    </location>
</feature>
<protein>
    <submittedName>
        <fullName evidence="1">Uncharacterized protein</fullName>
    </submittedName>
</protein>
<evidence type="ECO:0000313" key="2">
    <source>
        <dbReference type="Proteomes" id="UP000663836"/>
    </source>
</evidence>